<evidence type="ECO:0000313" key="1">
    <source>
        <dbReference type="EMBL" id="GGE02671.1"/>
    </source>
</evidence>
<dbReference type="Proteomes" id="UP000644699">
    <property type="component" value="Unassembled WGS sequence"/>
</dbReference>
<comment type="caution">
    <text evidence="1">The sequence shown here is derived from an EMBL/GenBank/DDBJ whole genome shotgun (WGS) entry which is preliminary data.</text>
</comment>
<accession>A0A916ZLV8</accession>
<gene>
    <name evidence="1" type="ORF">GCM10011390_21940</name>
</gene>
<evidence type="ECO:0000313" key="2">
    <source>
        <dbReference type="Proteomes" id="UP000644699"/>
    </source>
</evidence>
<protein>
    <submittedName>
        <fullName evidence="1">Uncharacterized protein</fullName>
    </submittedName>
</protein>
<reference evidence="1" key="1">
    <citation type="journal article" date="2014" name="Int. J. Syst. Evol. Microbiol.">
        <title>Complete genome sequence of Corynebacterium casei LMG S-19264T (=DSM 44701T), isolated from a smear-ripened cheese.</title>
        <authorList>
            <consortium name="US DOE Joint Genome Institute (JGI-PGF)"/>
            <person name="Walter F."/>
            <person name="Albersmeier A."/>
            <person name="Kalinowski J."/>
            <person name="Ruckert C."/>
        </authorList>
    </citation>
    <scope>NUCLEOTIDE SEQUENCE</scope>
    <source>
        <strain evidence="1">CGMCC 1.15367</strain>
    </source>
</reference>
<reference evidence="1" key="2">
    <citation type="submission" date="2020-09" db="EMBL/GenBank/DDBJ databases">
        <authorList>
            <person name="Sun Q."/>
            <person name="Zhou Y."/>
        </authorList>
    </citation>
    <scope>NUCLEOTIDE SEQUENCE</scope>
    <source>
        <strain evidence="1">CGMCC 1.15367</strain>
    </source>
</reference>
<dbReference type="EMBL" id="BMIQ01000003">
    <property type="protein sequence ID" value="GGE02671.1"/>
    <property type="molecule type" value="Genomic_DNA"/>
</dbReference>
<dbReference type="AlphaFoldDB" id="A0A916ZLV8"/>
<keyword evidence="2" id="KW-1185">Reference proteome</keyword>
<sequence>MVPGSNRLECGADVTKQMPPIDDLPRFGRARPNAFGKDLGAITRDRLDATMGSQPIRRRSGIAVRQEW</sequence>
<proteinExistence type="predicted"/>
<name>A0A916ZLV8_9HYPH</name>
<organism evidence="1 2">
    <name type="scientific">Aureimonas endophytica</name>
    <dbReference type="NCBI Taxonomy" id="2027858"/>
    <lineage>
        <taxon>Bacteria</taxon>
        <taxon>Pseudomonadati</taxon>
        <taxon>Pseudomonadota</taxon>
        <taxon>Alphaproteobacteria</taxon>
        <taxon>Hyphomicrobiales</taxon>
        <taxon>Aurantimonadaceae</taxon>
        <taxon>Aureimonas</taxon>
    </lineage>
</organism>